<dbReference type="SUPFAM" id="SSF90123">
    <property type="entry name" value="ABC transporter transmembrane region"/>
    <property type="match status" value="1"/>
</dbReference>
<dbReference type="Pfam" id="PF00005">
    <property type="entry name" value="ABC_tran"/>
    <property type="match status" value="1"/>
</dbReference>
<feature type="transmembrane region" description="Helical" evidence="9">
    <location>
        <begin position="288"/>
        <end position="307"/>
    </location>
</feature>
<dbReference type="Gene3D" id="3.40.50.300">
    <property type="entry name" value="P-loop containing nucleotide triphosphate hydrolases"/>
    <property type="match status" value="1"/>
</dbReference>
<proteinExistence type="predicted"/>
<dbReference type="InterPro" id="IPR027417">
    <property type="entry name" value="P-loop_NTPase"/>
</dbReference>
<dbReference type="EMBL" id="AP009049">
    <property type="protein sequence ID" value="BAH06958.1"/>
    <property type="molecule type" value="Genomic_DNA"/>
</dbReference>
<dbReference type="AlphaFoldDB" id="B9E383"/>
<evidence type="ECO:0000256" key="7">
    <source>
        <dbReference type="ARBA" id="ARBA00022989"/>
    </source>
</evidence>
<keyword evidence="3" id="KW-1003">Cell membrane</keyword>
<feature type="domain" description="ABC transporter" evidence="10">
    <location>
        <begin position="341"/>
        <end position="575"/>
    </location>
</feature>
<name>B9E383_CLOK1</name>
<feature type="domain" description="ABC transmembrane type-1" evidence="11">
    <location>
        <begin position="27"/>
        <end position="308"/>
    </location>
</feature>
<dbReference type="GO" id="GO:0016887">
    <property type="term" value="F:ATP hydrolysis activity"/>
    <property type="evidence" value="ECO:0007669"/>
    <property type="project" value="InterPro"/>
</dbReference>
<evidence type="ECO:0000256" key="2">
    <source>
        <dbReference type="ARBA" id="ARBA00022448"/>
    </source>
</evidence>
<dbReference type="FunFam" id="3.40.50.300:FF:000221">
    <property type="entry name" value="Multidrug ABC transporter ATP-binding protein"/>
    <property type="match status" value="1"/>
</dbReference>
<evidence type="ECO:0008006" key="14">
    <source>
        <dbReference type="Google" id="ProtNLM"/>
    </source>
</evidence>
<dbReference type="SMART" id="SM00382">
    <property type="entry name" value="AAA"/>
    <property type="match status" value="1"/>
</dbReference>
<keyword evidence="7 9" id="KW-1133">Transmembrane helix</keyword>
<comment type="subcellular location">
    <subcellularLocation>
        <location evidence="1">Cell membrane</location>
        <topology evidence="1">Multi-pass membrane protein</topology>
    </subcellularLocation>
</comment>
<dbReference type="CDD" id="cd18548">
    <property type="entry name" value="ABC_6TM_Tm287_like"/>
    <property type="match status" value="1"/>
</dbReference>
<dbReference type="InterPro" id="IPR003593">
    <property type="entry name" value="AAA+_ATPase"/>
</dbReference>
<keyword evidence="4 9" id="KW-0812">Transmembrane</keyword>
<feature type="transmembrane region" description="Helical" evidence="9">
    <location>
        <begin position="62"/>
        <end position="80"/>
    </location>
</feature>
<feature type="transmembrane region" description="Helical" evidence="9">
    <location>
        <begin position="245"/>
        <end position="268"/>
    </location>
</feature>
<dbReference type="Gene3D" id="1.20.1560.10">
    <property type="entry name" value="ABC transporter type 1, transmembrane domain"/>
    <property type="match status" value="1"/>
</dbReference>
<dbReference type="KEGG" id="ckr:CKR_1907"/>
<keyword evidence="8 9" id="KW-0472">Membrane</keyword>
<dbReference type="PANTHER" id="PTHR43394">
    <property type="entry name" value="ATP-DEPENDENT PERMEASE MDL1, MITOCHONDRIAL"/>
    <property type="match status" value="1"/>
</dbReference>
<dbReference type="GO" id="GO:0005524">
    <property type="term" value="F:ATP binding"/>
    <property type="evidence" value="ECO:0007669"/>
    <property type="project" value="UniProtKB-KW"/>
</dbReference>
<evidence type="ECO:0000256" key="3">
    <source>
        <dbReference type="ARBA" id="ARBA00022475"/>
    </source>
</evidence>
<dbReference type="HOGENOM" id="CLU_000604_84_3_9"/>
<evidence type="ECO:0000256" key="5">
    <source>
        <dbReference type="ARBA" id="ARBA00022741"/>
    </source>
</evidence>
<dbReference type="InterPro" id="IPR039421">
    <property type="entry name" value="Type_1_exporter"/>
</dbReference>
<feature type="transmembrane region" description="Helical" evidence="9">
    <location>
        <begin position="143"/>
        <end position="161"/>
    </location>
</feature>
<evidence type="ECO:0000313" key="13">
    <source>
        <dbReference type="Proteomes" id="UP000007969"/>
    </source>
</evidence>
<dbReference type="Pfam" id="PF00664">
    <property type="entry name" value="ABC_membrane"/>
    <property type="match status" value="1"/>
</dbReference>
<sequence length="582" mass="64896">MDRIMLGVYKLEFMKKYINNYWKGFCLAIFFLSIEALCDLMQPTIMSKIVDIGVANKQMDYVIQKGLIMLMVTAVGALGASGRNILSGRVSQEFSAELRADLFEKIQSFSFDSIDKFENSSLITRLTNDVTQVQNFVNGLMRIFVKSPLVCIGSIIMASRLDLHLAVILFIVIPIVAVFIFFNMNIGYPYFMKVQIALDRVNSVMREYLSGVRVVKAFSRFDYENKRFKEANEELGRLSALAMRVMAVFSPTRSLVINIGIACVLWIGGKYVNSGSMQVGQIIAFTNYMTQILFSIMMISAVFNMFVRSKASAIRIFEIIEEKSSINFNEGVSNLRESGRVDFEDVSFSYANGHEVIHNISFTCMPGETLGIIGATGSGKSSLVNLIPGFYDAASGRVKVDGVDVKDINKRILREKVALVPQKTMLFTGSVLENIRWGKENASLEEVKEAAETAEADEFISRFPEQYNTKLGQGGVNFSGGQKQRVSIARALIKKPEILILDDCTSAVDAATEVKIREKLKKYSNNLTCIIIAQKISSVISADKIIVLDEGKLVGMGNHDQLMKNCEVYKDIFLSQVGKEVI</sequence>
<protein>
    <recommendedName>
        <fullName evidence="14">ABC transporter</fullName>
    </recommendedName>
</protein>
<organism evidence="12 13">
    <name type="scientific">Clostridium kluyveri (strain NBRC 12016)</name>
    <dbReference type="NCBI Taxonomy" id="583346"/>
    <lineage>
        <taxon>Bacteria</taxon>
        <taxon>Bacillati</taxon>
        <taxon>Bacillota</taxon>
        <taxon>Clostridia</taxon>
        <taxon>Eubacteriales</taxon>
        <taxon>Clostridiaceae</taxon>
        <taxon>Clostridium</taxon>
    </lineage>
</organism>
<evidence type="ECO:0000259" key="10">
    <source>
        <dbReference type="PROSITE" id="PS50893"/>
    </source>
</evidence>
<accession>B9E383</accession>
<dbReference type="InterPro" id="IPR011527">
    <property type="entry name" value="ABC1_TM_dom"/>
</dbReference>
<evidence type="ECO:0000313" key="12">
    <source>
        <dbReference type="EMBL" id="BAH06958.1"/>
    </source>
</evidence>
<evidence type="ECO:0000256" key="1">
    <source>
        <dbReference type="ARBA" id="ARBA00004651"/>
    </source>
</evidence>
<keyword evidence="2" id="KW-0813">Transport</keyword>
<dbReference type="GO" id="GO:0015421">
    <property type="term" value="F:ABC-type oligopeptide transporter activity"/>
    <property type="evidence" value="ECO:0007669"/>
    <property type="project" value="TreeGrafter"/>
</dbReference>
<evidence type="ECO:0000256" key="8">
    <source>
        <dbReference type="ARBA" id="ARBA00023136"/>
    </source>
</evidence>
<dbReference type="InterPro" id="IPR017871">
    <property type="entry name" value="ABC_transporter-like_CS"/>
</dbReference>
<feature type="transmembrane region" description="Helical" evidence="9">
    <location>
        <begin position="167"/>
        <end position="191"/>
    </location>
</feature>
<evidence type="ECO:0000256" key="9">
    <source>
        <dbReference type="SAM" id="Phobius"/>
    </source>
</evidence>
<evidence type="ECO:0000256" key="4">
    <source>
        <dbReference type="ARBA" id="ARBA00022692"/>
    </source>
</evidence>
<dbReference type="SUPFAM" id="SSF52540">
    <property type="entry name" value="P-loop containing nucleoside triphosphate hydrolases"/>
    <property type="match status" value="1"/>
</dbReference>
<reference evidence="13" key="1">
    <citation type="submission" date="2005-09" db="EMBL/GenBank/DDBJ databases">
        <title>Complete genome sequence of Clostridium kluyveri and comparative genomics of Clostridia species.</title>
        <authorList>
            <person name="Inui M."/>
            <person name="Nonaka H."/>
            <person name="Shinoda Y."/>
            <person name="Ikenaga Y."/>
            <person name="Abe M."/>
            <person name="Naito K."/>
            <person name="Vertes A.A."/>
            <person name="Yukawa H."/>
        </authorList>
    </citation>
    <scope>NUCLEOTIDE SEQUENCE [LARGE SCALE GENOMIC DNA]</scope>
    <source>
        <strain evidence="13">NBRC 12016</strain>
    </source>
</reference>
<gene>
    <name evidence="12" type="ordered locus">CKR_1907</name>
</gene>
<dbReference type="Proteomes" id="UP000007969">
    <property type="component" value="Chromosome"/>
</dbReference>
<dbReference type="PROSITE" id="PS00211">
    <property type="entry name" value="ABC_TRANSPORTER_1"/>
    <property type="match status" value="1"/>
</dbReference>
<keyword evidence="6" id="KW-0067">ATP-binding</keyword>
<dbReference type="GO" id="GO:0005886">
    <property type="term" value="C:plasma membrane"/>
    <property type="evidence" value="ECO:0007669"/>
    <property type="project" value="UniProtKB-SubCell"/>
</dbReference>
<dbReference type="PANTHER" id="PTHR43394:SF1">
    <property type="entry name" value="ATP-BINDING CASSETTE SUB-FAMILY B MEMBER 10, MITOCHONDRIAL"/>
    <property type="match status" value="1"/>
</dbReference>
<evidence type="ECO:0000259" key="11">
    <source>
        <dbReference type="PROSITE" id="PS50929"/>
    </source>
</evidence>
<keyword evidence="5" id="KW-0547">Nucleotide-binding</keyword>
<dbReference type="InterPro" id="IPR036640">
    <property type="entry name" value="ABC1_TM_sf"/>
</dbReference>
<dbReference type="InterPro" id="IPR003439">
    <property type="entry name" value="ABC_transporter-like_ATP-bd"/>
</dbReference>
<dbReference type="PROSITE" id="PS50929">
    <property type="entry name" value="ABC_TM1F"/>
    <property type="match status" value="1"/>
</dbReference>
<evidence type="ECO:0000256" key="6">
    <source>
        <dbReference type="ARBA" id="ARBA00022840"/>
    </source>
</evidence>
<dbReference type="PROSITE" id="PS50893">
    <property type="entry name" value="ABC_TRANSPORTER_2"/>
    <property type="match status" value="1"/>
</dbReference>